<gene>
    <name evidence="1" type="ORF">DB43_EN00020</name>
</gene>
<evidence type="ECO:0000313" key="1">
    <source>
        <dbReference type="EMBL" id="KIA78187.1"/>
    </source>
</evidence>
<evidence type="ECO:0000313" key="2">
    <source>
        <dbReference type="Proteomes" id="UP000031307"/>
    </source>
</evidence>
<sequence length="136" mass="15722">MKDLGVKSMDVHFNDLPWHDANLKYIYIDRRNPGYHDVVKLVIDWPDGLSSSIEFYNCYALKANMNFGIAACESILAAECLIDSDDLNLIYNDWLSMGMKLESLKCFRINTNSTNSLIEIFAKSFEIKDFQSEEKY</sequence>
<organism evidence="1 2">
    <name type="scientific">Parachlamydia acanthamoebae</name>
    <dbReference type="NCBI Taxonomy" id="83552"/>
    <lineage>
        <taxon>Bacteria</taxon>
        <taxon>Pseudomonadati</taxon>
        <taxon>Chlamydiota</taxon>
        <taxon>Chlamydiia</taxon>
        <taxon>Parachlamydiales</taxon>
        <taxon>Parachlamydiaceae</taxon>
        <taxon>Parachlamydia</taxon>
    </lineage>
</organism>
<reference evidence="1 2" key="1">
    <citation type="journal article" date="2014" name="Mol. Biol. Evol.">
        <title>Massive expansion of Ubiquitination-related gene families within the Chlamydiae.</title>
        <authorList>
            <person name="Domman D."/>
            <person name="Collingro A."/>
            <person name="Lagkouvardos I."/>
            <person name="Gehre L."/>
            <person name="Weinmaier T."/>
            <person name="Rattei T."/>
            <person name="Subtil A."/>
            <person name="Horn M."/>
        </authorList>
    </citation>
    <scope>NUCLEOTIDE SEQUENCE [LARGE SCALE GENOMIC DNA]</scope>
    <source>
        <strain evidence="1 2">OEW1</strain>
    </source>
</reference>
<protein>
    <submittedName>
        <fullName evidence="1">Uncharacterized protein</fullName>
    </submittedName>
</protein>
<accession>A0A0C1EAP7</accession>
<dbReference type="PATRIC" id="fig|83552.4.peg.618"/>
<dbReference type="EMBL" id="JSAM01000033">
    <property type="protein sequence ID" value="KIA78187.1"/>
    <property type="molecule type" value="Genomic_DNA"/>
</dbReference>
<name>A0A0C1EAP7_9BACT</name>
<comment type="caution">
    <text evidence="1">The sequence shown here is derived from an EMBL/GenBank/DDBJ whole genome shotgun (WGS) entry which is preliminary data.</text>
</comment>
<dbReference type="AlphaFoldDB" id="A0A0C1EAP7"/>
<proteinExistence type="predicted"/>
<dbReference type="Proteomes" id="UP000031307">
    <property type="component" value="Unassembled WGS sequence"/>
</dbReference>